<dbReference type="SUPFAM" id="SSF53756">
    <property type="entry name" value="UDP-Glycosyltransferase/glycogen phosphorylase"/>
    <property type="match status" value="1"/>
</dbReference>
<name>A0ABS1TGB7_9CLOT</name>
<dbReference type="Gene3D" id="3.40.50.2000">
    <property type="entry name" value="Glycogen Phosphorylase B"/>
    <property type="match status" value="2"/>
</dbReference>
<evidence type="ECO:0000313" key="4">
    <source>
        <dbReference type="Proteomes" id="UP000632377"/>
    </source>
</evidence>
<dbReference type="RefSeq" id="WP_202750854.1">
    <property type="nucleotide sequence ID" value="NZ_JAESWC010000018.1"/>
</dbReference>
<accession>A0ABS1TGB7</accession>
<dbReference type="Pfam" id="PF00534">
    <property type="entry name" value="Glycos_transf_1"/>
    <property type="match status" value="1"/>
</dbReference>
<dbReference type="InterPro" id="IPR028098">
    <property type="entry name" value="Glyco_trans_4-like_N"/>
</dbReference>
<comment type="caution">
    <text evidence="3">The sequence shown here is derived from an EMBL/GenBank/DDBJ whole genome shotgun (WGS) entry which is preliminary data.</text>
</comment>
<dbReference type="PANTHER" id="PTHR45947">
    <property type="entry name" value="SULFOQUINOVOSYL TRANSFERASE SQD2"/>
    <property type="match status" value="1"/>
</dbReference>
<dbReference type="EMBL" id="JAESWC010000018">
    <property type="protein sequence ID" value="MBL4938127.1"/>
    <property type="molecule type" value="Genomic_DNA"/>
</dbReference>
<evidence type="ECO:0000313" key="3">
    <source>
        <dbReference type="EMBL" id="MBL4938127.1"/>
    </source>
</evidence>
<evidence type="ECO:0000259" key="2">
    <source>
        <dbReference type="Pfam" id="PF13477"/>
    </source>
</evidence>
<dbReference type="InterPro" id="IPR001296">
    <property type="entry name" value="Glyco_trans_1"/>
</dbReference>
<sequence>MKKLCLLANANSIHTQKWVEYFSDLQYSIEIITLTDTKYEYKPNVKVHYISPSSTNKLSYFLLINKVRKLVYNIKPDILHSHYASSYGMLGRMCNYHPFLVSVWGSDIYQFPEQNILNKILLKYILNGAEAVCSTSEDMKNVTQRYYNGDIFITPFGVDINIFQKQNPIFSKQNITIGVTKSLEAVYGINFLIEGFSKILKRFPHRDLKLLIVGDGSEKEELTKFCEYLGIMDKVFFAGVVANEDIVEHINQMDIVCIPSLSESFGVSAVEASACERPVVASNVGGLKEVVIDNKTGFLIEAKSSEEIANKIEIFIKDMDLARQFGKNGREFVQKKFSWDKNVKIMEGIYDMLIDKFSY</sequence>
<dbReference type="Proteomes" id="UP000632377">
    <property type="component" value="Unassembled WGS sequence"/>
</dbReference>
<keyword evidence="4" id="KW-1185">Reference proteome</keyword>
<proteinExistence type="predicted"/>
<reference evidence="3 4" key="1">
    <citation type="submission" date="2021-01" db="EMBL/GenBank/DDBJ databases">
        <title>Genome public.</title>
        <authorList>
            <person name="Liu C."/>
            <person name="Sun Q."/>
        </authorList>
    </citation>
    <scope>NUCLEOTIDE SEQUENCE [LARGE SCALE GENOMIC DNA]</scope>
    <source>
        <strain evidence="3 4">YIM B02515</strain>
    </source>
</reference>
<feature type="domain" description="Glycosyl transferase family 1" evidence="1">
    <location>
        <begin position="163"/>
        <end position="331"/>
    </location>
</feature>
<protein>
    <submittedName>
        <fullName evidence="3">Glycosyltransferase</fullName>
    </submittedName>
</protein>
<dbReference type="Pfam" id="PF13477">
    <property type="entry name" value="Glyco_trans_4_2"/>
    <property type="match status" value="1"/>
</dbReference>
<feature type="domain" description="Glycosyltransferase subfamily 4-like N-terminal" evidence="2">
    <location>
        <begin position="3"/>
        <end position="136"/>
    </location>
</feature>
<dbReference type="PANTHER" id="PTHR45947:SF14">
    <property type="entry name" value="SLL1723 PROTEIN"/>
    <property type="match status" value="1"/>
</dbReference>
<organism evidence="3 4">
    <name type="scientific">Clostridium rhizosphaerae</name>
    <dbReference type="NCBI Taxonomy" id="2803861"/>
    <lineage>
        <taxon>Bacteria</taxon>
        <taxon>Bacillati</taxon>
        <taxon>Bacillota</taxon>
        <taxon>Clostridia</taxon>
        <taxon>Eubacteriales</taxon>
        <taxon>Clostridiaceae</taxon>
        <taxon>Clostridium</taxon>
    </lineage>
</organism>
<dbReference type="InterPro" id="IPR050194">
    <property type="entry name" value="Glycosyltransferase_grp1"/>
</dbReference>
<evidence type="ECO:0000259" key="1">
    <source>
        <dbReference type="Pfam" id="PF00534"/>
    </source>
</evidence>
<gene>
    <name evidence="3" type="ORF">JK636_20650</name>
</gene>